<dbReference type="PANTHER" id="PTHR33778:SF1">
    <property type="entry name" value="MAGNESIUM TRANSPORTER YHID-RELATED"/>
    <property type="match status" value="1"/>
</dbReference>
<evidence type="ECO:0000256" key="1">
    <source>
        <dbReference type="ARBA" id="ARBA00004651"/>
    </source>
</evidence>
<comment type="subcellular location">
    <subcellularLocation>
        <location evidence="1">Cell membrane</location>
        <topology evidence="1">Multi-pass membrane protein</topology>
    </subcellularLocation>
</comment>
<feature type="transmembrane region" description="Helical" evidence="7">
    <location>
        <begin position="28"/>
        <end position="47"/>
    </location>
</feature>
<organism evidence="9">
    <name type="scientific">Intestinibacter bartlettii</name>
    <dbReference type="NCBI Taxonomy" id="261299"/>
    <lineage>
        <taxon>Bacteria</taxon>
        <taxon>Bacillati</taxon>
        <taxon>Bacillota</taxon>
        <taxon>Clostridia</taxon>
        <taxon>Peptostreptococcales</taxon>
        <taxon>Peptostreptococcaceae</taxon>
        <taxon>Intestinibacter</taxon>
    </lineage>
</organism>
<dbReference type="Pfam" id="PF02308">
    <property type="entry name" value="MgtC"/>
    <property type="match status" value="1"/>
</dbReference>
<reference evidence="9" key="1">
    <citation type="submission" date="2019-11" db="EMBL/GenBank/DDBJ databases">
        <authorList>
            <person name="Feng L."/>
        </authorList>
    </citation>
    <scope>NUCLEOTIDE SEQUENCE</scope>
    <source>
        <strain evidence="9">IbartlettiiLFYP30</strain>
    </source>
</reference>
<dbReference type="GO" id="GO:0005886">
    <property type="term" value="C:plasma membrane"/>
    <property type="evidence" value="ECO:0007669"/>
    <property type="project" value="UniProtKB-SubCell"/>
</dbReference>
<gene>
    <name evidence="9" type="ORF">IBLFYP30_02044</name>
</gene>
<proteinExistence type="inferred from homology"/>
<sequence>MFISLIIGGLTGLEREKSNQFAGFRTHILVAVGSCITSITAVQLFISYSSYSNMDPARLPAQVLSGIGFIGAGAILKNSSGITGLTTAAGIWATACIGIAIGYGQYLLGIVAWVLEMITLLSLKRIDKLFFKKSSCNLYLTISSLDAITTTFAILKECKISIKNFDVNSKGGQIWTAKYSISYDRRILIEEIERRIRDVDGVLDLYFYDK</sequence>
<dbReference type="InterPro" id="IPR049177">
    <property type="entry name" value="MgtC_SapB_SrpB_YhiD_N"/>
</dbReference>
<accession>A0A6N3D899</accession>
<keyword evidence="5 7" id="KW-1133">Transmembrane helix</keyword>
<dbReference type="PRINTS" id="PR01837">
    <property type="entry name" value="MGTCSAPBPROT"/>
</dbReference>
<evidence type="ECO:0000256" key="7">
    <source>
        <dbReference type="SAM" id="Phobius"/>
    </source>
</evidence>
<evidence type="ECO:0000256" key="2">
    <source>
        <dbReference type="ARBA" id="ARBA00009298"/>
    </source>
</evidence>
<keyword evidence="4 7" id="KW-0812">Transmembrane</keyword>
<evidence type="ECO:0000313" key="9">
    <source>
        <dbReference type="EMBL" id="VYU21783.1"/>
    </source>
</evidence>
<dbReference type="PANTHER" id="PTHR33778">
    <property type="entry name" value="PROTEIN MGTC"/>
    <property type="match status" value="1"/>
</dbReference>
<comment type="similarity">
    <text evidence="2">Belongs to the MgtC/SapB family.</text>
</comment>
<evidence type="ECO:0000259" key="8">
    <source>
        <dbReference type="Pfam" id="PF02308"/>
    </source>
</evidence>
<protein>
    <submittedName>
        <fullName evidence="9">Putative Mg(2+) transport ATPase</fullName>
    </submittedName>
</protein>
<evidence type="ECO:0000256" key="5">
    <source>
        <dbReference type="ARBA" id="ARBA00022989"/>
    </source>
</evidence>
<keyword evidence="6 7" id="KW-0472">Membrane</keyword>
<feature type="transmembrane region" description="Helical" evidence="7">
    <location>
        <begin position="59"/>
        <end position="76"/>
    </location>
</feature>
<evidence type="ECO:0000256" key="6">
    <source>
        <dbReference type="ARBA" id="ARBA00023136"/>
    </source>
</evidence>
<feature type="domain" description="MgtC/SapB/SrpB/YhiD N-terminal" evidence="8">
    <location>
        <begin position="1"/>
        <end position="128"/>
    </location>
</feature>
<dbReference type="InterPro" id="IPR003416">
    <property type="entry name" value="MgtC/SapB/SrpB/YhiD_fam"/>
</dbReference>
<dbReference type="EMBL" id="CACRUE010000031">
    <property type="protein sequence ID" value="VYU21783.1"/>
    <property type="molecule type" value="Genomic_DNA"/>
</dbReference>
<evidence type="ECO:0000256" key="3">
    <source>
        <dbReference type="ARBA" id="ARBA00022475"/>
    </source>
</evidence>
<evidence type="ECO:0000256" key="4">
    <source>
        <dbReference type="ARBA" id="ARBA00022692"/>
    </source>
</evidence>
<keyword evidence="3" id="KW-1003">Cell membrane</keyword>
<dbReference type="RefSeq" id="WP_024037921.1">
    <property type="nucleotide sequence ID" value="NZ_BAABXU010000001.1"/>
</dbReference>
<feature type="transmembrane region" description="Helical" evidence="7">
    <location>
        <begin position="88"/>
        <end position="115"/>
    </location>
</feature>
<dbReference type="AlphaFoldDB" id="A0A6N3D899"/>
<name>A0A6N3D899_9FIRM</name>